<dbReference type="AlphaFoldDB" id="A0A9J6E805"/>
<feature type="compositionally biased region" description="Polar residues" evidence="1">
    <location>
        <begin position="108"/>
        <end position="117"/>
    </location>
</feature>
<evidence type="ECO:0000313" key="2">
    <source>
        <dbReference type="EMBL" id="KAH8030426.1"/>
    </source>
</evidence>
<dbReference type="EMBL" id="JABSTU010000005">
    <property type="protein sequence ID" value="KAH8030426.1"/>
    <property type="molecule type" value="Genomic_DNA"/>
</dbReference>
<feature type="compositionally biased region" description="Polar residues" evidence="1">
    <location>
        <begin position="153"/>
        <end position="164"/>
    </location>
</feature>
<evidence type="ECO:0000313" key="3">
    <source>
        <dbReference type="Proteomes" id="UP000821866"/>
    </source>
</evidence>
<organism evidence="2 3">
    <name type="scientific">Rhipicephalus microplus</name>
    <name type="common">Cattle tick</name>
    <name type="synonym">Boophilus microplus</name>
    <dbReference type="NCBI Taxonomy" id="6941"/>
    <lineage>
        <taxon>Eukaryota</taxon>
        <taxon>Metazoa</taxon>
        <taxon>Ecdysozoa</taxon>
        <taxon>Arthropoda</taxon>
        <taxon>Chelicerata</taxon>
        <taxon>Arachnida</taxon>
        <taxon>Acari</taxon>
        <taxon>Parasitiformes</taxon>
        <taxon>Ixodida</taxon>
        <taxon>Ixodoidea</taxon>
        <taxon>Ixodidae</taxon>
        <taxon>Rhipicephalinae</taxon>
        <taxon>Rhipicephalus</taxon>
        <taxon>Boophilus</taxon>
    </lineage>
</organism>
<protein>
    <submittedName>
        <fullName evidence="2">Uncharacterized protein</fullName>
    </submittedName>
</protein>
<dbReference type="Proteomes" id="UP000821866">
    <property type="component" value="Chromosome 3"/>
</dbReference>
<proteinExistence type="predicted"/>
<feature type="region of interest" description="Disordered" evidence="1">
    <location>
        <begin position="1"/>
        <end position="173"/>
    </location>
</feature>
<keyword evidence="3" id="KW-1185">Reference proteome</keyword>
<reference evidence="2" key="1">
    <citation type="journal article" date="2020" name="Cell">
        <title>Large-Scale Comparative Analyses of Tick Genomes Elucidate Their Genetic Diversity and Vector Capacities.</title>
        <authorList>
            <consortium name="Tick Genome and Microbiome Consortium (TIGMIC)"/>
            <person name="Jia N."/>
            <person name="Wang J."/>
            <person name="Shi W."/>
            <person name="Du L."/>
            <person name="Sun Y."/>
            <person name="Zhan W."/>
            <person name="Jiang J.F."/>
            <person name="Wang Q."/>
            <person name="Zhang B."/>
            <person name="Ji P."/>
            <person name="Bell-Sakyi L."/>
            <person name="Cui X.M."/>
            <person name="Yuan T.T."/>
            <person name="Jiang B.G."/>
            <person name="Yang W.F."/>
            <person name="Lam T.T."/>
            <person name="Chang Q.C."/>
            <person name="Ding S.J."/>
            <person name="Wang X.J."/>
            <person name="Zhu J.G."/>
            <person name="Ruan X.D."/>
            <person name="Zhao L."/>
            <person name="Wei J.T."/>
            <person name="Ye R.Z."/>
            <person name="Que T.C."/>
            <person name="Du C.H."/>
            <person name="Zhou Y.H."/>
            <person name="Cheng J.X."/>
            <person name="Dai P.F."/>
            <person name="Guo W.B."/>
            <person name="Han X.H."/>
            <person name="Huang E.J."/>
            <person name="Li L.F."/>
            <person name="Wei W."/>
            <person name="Gao Y.C."/>
            <person name="Liu J.Z."/>
            <person name="Shao H.Z."/>
            <person name="Wang X."/>
            <person name="Wang C.C."/>
            <person name="Yang T.C."/>
            <person name="Huo Q.B."/>
            <person name="Li W."/>
            <person name="Chen H.Y."/>
            <person name="Chen S.E."/>
            <person name="Zhou L.G."/>
            <person name="Ni X.B."/>
            <person name="Tian J.H."/>
            <person name="Sheng Y."/>
            <person name="Liu T."/>
            <person name="Pan Y.S."/>
            <person name="Xia L.Y."/>
            <person name="Li J."/>
            <person name="Zhao F."/>
            <person name="Cao W.C."/>
        </authorList>
    </citation>
    <scope>NUCLEOTIDE SEQUENCE</scope>
    <source>
        <strain evidence="2">Rmic-2018</strain>
    </source>
</reference>
<gene>
    <name evidence="2" type="ORF">HPB51_006858</name>
</gene>
<accession>A0A9J6E805</accession>
<name>A0A9J6E805_RHIMP</name>
<comment type="caution">
    <text evidence="2">The sequence shown here is derived from an EMBL/GenBank/DDBJ whole genome shotgun (WGS) entry which is preliminary data.</text>
</comment>
<sequence length="173" mass="18252">MPGQHPLHRPSPALPAPVPKVPKVFPRKEGPSEPSLVALEGGGVAGQAKRRRRCSSPTTAHQRHRLHQPLPAGLARTCRHSGDTEVLPTPLPSGVEDSAGDPADHQAAQASSPSDEYSSPAEEELPEQTAWRAIGSPPPPSPEVMTPRRVDQRNGSTYGTQEKAANTAGPESA</sequence>
<reference evidence="2" key="2">
    <citation type="submission" date="2021-09" db="EMBL/GenBank/DDBJ databases">
        <authorList>
            <person name="Jia N."/>
            <person name="Wang J."/>
            <person name="Shi W."/>
            <person name="Du L."/>
            <person name="Sun Y."/>
            <person name="Zhan W."/>
            <person name="Jiang J."/>
            <person name="Wang Q."/>
            <person name="Zhang B."/>
            <person name="Ji P."/>
            <person name="Sakyi L.B."/>
            <person name="Cui X."/>
            <person name="Yuan T."/>
            <person name="Jiang B."/>
            <person name="Yang W."/>
            <person name="Lam T.T.-Y."/>
            <person name="Chang Q."/>
            <person name="Ding S."/>
            <person name="Wang X."/>
            <person name="Zhu J."/>
            <person name="Ruan X."/>
            <person name="Zhao L."/>
            <person name="Wei J."/>
            <person name="Que T."/>
            <person name="Du C."/>
            <person name="Cheng J."/>
            <person name="Dai P."/>
            <person name="Han X."/>
            <person name="Huang E."/>
            <person name="Gao Y."/>
            <person name="Liu J."/>
            <person name="Shao H."/>
            <person name="Ye R."/>
            <person name="Li L."/>
            <person name="Wei W."/>
            <person name="Wang X."/>
            <person name="Wang C."/>
            <person name="Huo Q."/>
            <person name="Li W."/>
            <person name="Guo W."/>
            <person name="Chen H."/>
            <person name="Chen S."/>
            <person name="Zhou L."/>
            <person name="Zhou L."/>
            <person name="Ni X."/>
            <person name="Tian J."/>
            <person name="Zhou Y."/>
            <person name="Sheng Y."/>
            <person name="Liu T."/>
            <person name="Pan Y."/>
            <person name="Xia L."/>
            <person name="Li J."/>
            <person name="Zhao F."/>
            <person name="Cao W."/>
        </authorList>
    </citation>
    <scope>NUCLEOTIDE SEQUENCE</scope>
    <source>
        <strain evidence="2">Rmic-2018</strain>
        <tissue evidence="2">Larvae</tissue>
    </source>
</reference>
<evidence type="ECO:0000256" key="1">
    <source>
        <dbReference type="SAM" id="MobiDB-lite"/>
    </source>
</evidence>